<feature type="region of interest" description="Disordered" evidence="3">
    <location>
        <begin position="381"/>
        <end position="444"/>
    </location>
</feature>
<gene>
    <name evidence="5" type="ORF">KIW84_030616</name>
</gene>
<dbReference type="SUPFAM" id="SSF52540">
    <property type="entry name" value="P-loop containing nucleoside triphosphate hydrolases"/>
    <property type="match status" value="1"/>
</dbReference>
<keyword evidence="1" id="KW-0505">Motor protein</keyword>
<dbReference type="InterPro" id="IPR027640">
    <property type="entry name" value="Kinesin-like_fam"/>
</dbReference>
<dbReference type="SMART" id="SM00129">
    <property type="entry name" value="KISc"/>
    <property type="match status" value="1"/>
</dbReference>
<organism evidence="5 6">
    <name type="scientific">Pisum sativum</name>
    <name type="common">Garden pea</name>
    <name type="synonym">Lathyrus oleraceus</name>
    <dbReference type="NCBI Taxonomy" id="3888"/>
    <lineage>
        <taxon>Eukaryota</taxon>
        <taxon>Viridiplantae</taxon>
        <taxon>Streptophyta</taxon>
        <taxon>Embryophyta</taxon>
        <taxon>Tracheophyta</taxon>
        <taxon>Spermatophyta</taxon>
        <taxon>Magnoliopsida</taxon>
        <taxon>eudicotyledons</taxon>
        <taxon>Gunneridae</taxon>
        <taxon>Pentapetalae</taxon>
        <taxon>rosids</taxon>
        <taxon>fabids</taxon>
        <taxon>Fabales</taxon>
        <taxon>Fabaceae</taxon>
        <taxon>Papilionoideae</taxon>
        <taxon>50 kb inversion clade</taxon>
        <taxon>NPAAA clade</taxon>
        <taxon>Hologalegina</taxon>
        <taxon>IRL clade</taxon>
        <taxon>Fabeae</taxon>
        <taxon>Lathyrus</taxon>
    </lineage>
</organism>
<dbReference type="Gene3D" id="3.40.850.10">
    <property type="entry name" value="Kinesin motor domain"/>
    <property type="match status" value="1"/>
</dbReference>
<protein>
    <recommendedName>
        <fullName evidence="4">Kinesin motor domain-containing protein</fullName>
    </recommendedName>
</protein>
<dbReference type="GO" id="GO:0003777">
    <property type="term" value="F:microtubule motor activity"/>
    <property type="evidence" value="ECO:0007669"/>
    <property type="project" value="InterPro"/>
</dbReference>
<dbReference type="InterPro" id="IPR036961">
    <property type="entry name" value="Kinesin_motor_dom_sf"/>
</dbReference>
<feature type="compositionally biased region" description="Polar residues" evidence="3">
    <location>
        <begin position="423"/>
        <end position="433"/>
    </location>
</feature>
<keyword evidence="6" id="KW-1185">Reference proteome</keyword>
<evidence type="ECO:0000313" key="6">
    <source>
        <dbReference type="Proteomes" id="UP001058974"/>
    </source>
</evidence>
<dbReference type="PROSITE" id="PS50067">
    <property type="entry name" value="KINESIN_MOTOR_2"/>
    <property type="match status" value="1"/>
</dbReference>
<dbReference type="PANTHER" id="PTHR47972:SF12">
    <property type="entry name" value="KINESIN-LIKE PROTEIN KIN-14H"/>
    <property type="match status" value="1"/>
</dbReference>
<evidence type="ECO:0000256" key="1">
    <source>
        <dbReference type="ARBA" id="ARBA00023175"/>
    </source>
</evidence>
<feature type="domain" description="Kinesin motor" evidence="4">
    <location>
        <begin position="1"/>
        <end position="171"/>
    </location>
</feature>
<dbReference type="Proteomes" id="UP001058974">
    <property type="component" value="Chromosome 3"/>
</dbReference>
<dbReference type="InterPro" id="IPR027417">
    <property type="entry name" value="P-loop_NTPase"/>
</dbReference>
<proteinExistence type="inferred from homology"/>
<name>A0A9D4XNX3_PEA</name>
<dbReference type="Pfam" id="PF00225">
    <property type="entry name" value="Kinesin"/>
    <property type="match status" value="1"/>
</dbReference>
<dbReference type="AlphaFoldDB" id="A0A9D4XNX3"/>
<comment type="caution">
    <text evidence="5">The sequence shown here is derived from an EMBL/GenBank/DDBJ whole genome shotgun (WGS) entry which is preliminary data.</text>
</comment>
<feature type="non-terminal residue" evidence="5">
    <location>
        <position position="444"/>
    </location>
</feature>
<evidence type="ECO:0000256" key="3">
    <source>
        <dbReference type="SAM" id="MobiDB-lite"/>
    </source>
</evidence>
<evidence type="ECO:0000313" key="5">
    <source>
        <dbReference type="EMBL" id="KAI5424499.1"/>
    </source>
</evidence>
<feature type="region of interest" description="Disordered" evidence="3">
    <location>
        <begin position="203"/>
        <end position="297"/>
    </location>
</feature>
<sequence length="444" mass="48128">IRNSSSNGINVPDANLVPVSTTSEVINLMNLGHKNRAVGSTAMNDRSSRSHSCLTVHVHGKNLVSGSIIRGCMHLVDLAGSERADKTEATGDRLKEAQHINKSLSALGDVIASLAQKNAHVPYRNSKLTQLLQDALGGQAKTLMFVHMSPEPDALGETLSTLKFAERVSSVELGAARVNKDNTEVKDLKEQIAMLKAALARKDGEAEHVQQPTNSGQAVPRLKSYGSSPPMQQRNVTSSGGRKLPKDDSSSIMGQNKSASKLKRRSLDPQDVYRNSLPWPHVNNQAVNGKEDDKDSVSVSGEWVDKIRMNRTDSLTSDDSLVEQWETDSPSSFSENSKLCLEPAFDIATMTTEESDELEIATSDSSESDMNWLIQAPKPTAVSNGLASNKAKKSINPRPSKIPEVRSMIPSLIPTPSKKLPTPTIQARKNQGSIDAKRRNGNAK</sequence>
<dbReference type="GO" id="GO:0008017">
    <property type="term" value="F:microtubule binding"/>
    <property type="evidence" value="ECO:0007669"/>
    <property type="project" value="InterPro"/>
</dbReference>
<feature type="compositionally biased region" description="Polar residues" evidence="3">
    <location>
        <begin position="250"/>
        <end position="259"/>
    </location>
</feature>
<dbReference type="InterPro" id="IPR001752">
    <property type="entry name" value="Kinesin_motor_dom"/>
</dbReference>
<dbReference type="PANTHER" id="PTHR47972">
    <property type="entry name" value="KINESIN-LIKE PROTEIN KLP-3"/>
    <property type="match status" value="1"/>
</dbReference>
<dbReference type="Gramene" id="Psat03G0061600-T1">
    <property type="protein sequence ID" value="KAI5424499.1"/>
    <property type="gene ID" value="KIW84_030616"/>
</dbReference>
<dbReference type="PRINTS" id="PR00380">
    <property type="entry name" value="KINESINHEAVY"/>
</dbReference>
<evidence type="ECO:0000256" key="2">
    <source>
        <dbReference type="PROSITE-ProRule" id="PRU00283"/>
    </source>
</evidence>
<feature type="compositionally biased region" description="Polar residues" evidence="3">
    <location>
        <begin position="225"/>
        <end position="240"/>
    </location>
</feature>
<dbReference type="GO" id="GO:0005524">
    <property type="term" value="F:ATP binding"/>
    <property type="evidence" value="ECO:0007669"/>
    <property type="project" value="InterPro"/>
</dbReference>
<evidence type="ECO:0000259" key="4">
    <source>
        <dbReference type="PROSITE" id="PS50067"/>
    </source>
</evidence>
<comment type="caution">
    <text evidence="2">Lacks conserved residue(s) required for the propagation of feature annotation.</text>
</comment>
<dbReference type="GO" id="GO:0007018">
    <property type="term" value="P:microtubule-based movement"/>
    <property type="evidence" value="ECO:0007669"/>
    <property type="project" value="InterPro"/>
</dbReference>
<dbReference type="FunFam" id="3.40.850.10:FF:000178">
    <property type="entry name" value="Kinesin-related protein3"/>
    <property type="match status" value="1"/>
</dbReference>
<dbReference type="EMBL" id="JAMSHJ010000003">
    <property type="protein sequence ID" value="KAI5424499.1"/>
    <property type="molecule type" value="Genomic_DNA"/>
</dbReference>
<comment type="similarity">
    <text evidence="2">Belongs to the TRAFAC class myosin-kinesin ATPase superfamily. Kinesin family.</text>
</comment>
<dbReference type="GO" id="GO:0015630">
    <property type="term" value="C:microtubule cytoskeleton"/>
    <property type="evidence" value="ECO:0007669"/>
    <property type="project" value="TreeGrafter"/>
</dbReference>
<reference evidence="5 6" key="1">
    <citation type="journal article" date="2022" name="Nat. Genet.">
        <title>Improved pea reference genome and pan-genome highlight genomic features and evolutionary characteristics.</title>
        <authorList>
            <person name="Yang T."/>
            <person name="Liu R."/>
            <person name="Luo Y."/>
            <person name="Hu S."/>
            <person name="Wang D."/>
            <person name="Wang C."/>
            <person name="Pandey M.K."/>
            <person name="Ge S."/>
            <person name="Xu Q."/>
            <person name="Li N."/>
            <person name="Li G."/>
            <person name="Huang Y."/>
            <person name="Saxena R.K."/>
            <person name="Ji Y."/>
            <person name="Li M."/>
            <person name="Yan X."/>
            <person name="He Y."/>
            <person name="Liu Y."/>
            <person name="Wang X."/>
            <person name="Xiang C."/>
            <person name="Varshney R.K."/>
            <person name="Ding H."/>
            <person name="Gao S."/>
            <person name="Zong X."/>
        </authorList>
    </citation>
    <scope>NUCLEOTIDE SEQUENCE [LARGE SCALE GENOMIC DNA]</scope>
    <source>
        <strain evidence="5 6">cv. Zhongwan 6</strain>
    </source>
</reference>
<accession>A0A9D4XNX3</accession>